<feature type="transmembrane region" description="Helical" evidence="1">
    <location>
        <begin position="101"/>
        <end position="126"/>
    </location>
</feature>
<evidence type="ECO:0000256" key="1">
    <source>
        <dbReference type="SAM" id="Phobius"/>
    </source>
</evidence>
<gene>
    <name evidence="2" type="ORF">HNR48_000807</name>
</gene>
<keyword evidence="1" id="KW-1133">Transmembrane helix</keyword>
<dbReference type="EMBL" id="JACHHT010000001">
    <property type="protein sequence ID" value="MBB6520529.1"/>
    <property type="molecule type" value="Genomic_DNA"/>
</dbReference>
<keyword evidence="1" id="KW-0812">Transmembrane</keyword>
<proteinExistence type="predicted"/>
<evidence type="ECO:0000313" key="2">
    <source>
        <dbReference type="EMBL" id="MBB6520529.1"/>
    </source>
</evidence>
<keyword evidence="1" id="KW-0472">Membrane</keyword>
<evidence type="ECO:0000313" key="3">
    <source>
        <dbReference type="Proteomes" id="UP000528457"/>
    </source>
</evidence>
<dbReference type="Pfam" id="PF07556">
    <property type="entry name" value="DUF1538"/>
    <property type="match status" value="1"/>
</dbReference>
<dbReference type="AlphaFoldDB" id="A0A7X0JRN8"/>
<name>A0A7X0JRN8_9GAMM</name>
<dbReference type="RefSeq" id="WP_166850958.1">
    <property type="nucleotide sequence ID" value="NZ_JAAONY010000001.1"/>
</dbReference>
<feature type="transmembrane region" description="Helical" evidence="1">
    <location>
        <begin position="44"/>
        <end position="68"/>
    </location>
</feature>
<dbReference type="InterPro" id="IPR011435">
    <property type="entry name" value="UmpAB"/>
</dbReference>
<comment type="caution">
    <text evidence="2">The sequence shown here is derived from an EMBL/GenBank/DDBJ whole genome shotgun (WGS) entry which is preliminary data.</text>
</comment>
<sequence>MEILQQIWEVTLGTVTDVLPIAAIIFGFQFAVIRKKPANLGQILFGFVWVLVGLSLFLLGLEWCLFPLGRLMAEQLTDPNFIHAGKAVADAANQINWSDYYWVYLFAFLIGFSTTIAEPSLIAVAIKANEVSGGAIGIWGLRLAVALGVAIGISLGCYRIVVGDPIHWYIISGYIVVVIQTSFAPKMIVPLAYDSGGVTTSTVTVPLVAALGLGLSETVPGRNPLIDGFGLIAFASLFPMMSVMAYAQISEYRARAKSADVESAESST</sequence>
<feature type="transmembrane region" description="Helical" evidence="1">
    <location>
        <begin position="167"/>
        <end position="184"/>
    </location>
</feature>
<protein>
    <recommendedName>
        <fullName evidence="4">DUF1538 domain-containing protein</fullName>
    </recommendedName>
</protein>
<dbReference type="Proteomes" id="UP000528457">
    <property type="component" value="Unassembled WGS sequence"/>
</dbReference>
<evidence type="ECO:0008006" key="4">
    <source>
        <dbReference type="Google" id="ProtNLM"/>
    </source>
</evidence>
<feature type="transmembrane region" description="Helical" evidence="1">
    <location>
        <begin position="138"/>
        <end position="161"/>
    </location>
</feature>
<feature type="transmembrane region" description="Helical" evidence="1">
    <location>
        <begin position="12"/>
        <end position="32"/>
    </location>
</feature>
<feature type="transmembrane region" description="Helical" evidence="1">
    <location>
        <begin position="228"/>
        <end position="247"/>
    </location>
</feature>
<reference evidence="2 3" key="1">
    <citation type="submission" date="2020-08" db="EMBL/GenBank/DDBJ databases">
        <title>Genomic Encyclopedia of Type Strains, Phase IV (KMG-IV): sequencing the most valuable type-strain genomes for metagenomic binning, comparative biology and taxonomic classification.</title>
        <authorList>
            <person name="Goeker M."/>
        </authorList>
    </citation>
    <scope>NUCLEOTIDE SEQUENCE [LARGE SCALE GENOMIC DNA]</scope>
    <source>
        <strain evidence="2 3">DSM 22368</strain>
    </source>
</reference>
<organism evidence="2 3">
    <name type="scientific">Pseudoteredinibacter isoporae</name>
    <dbReference type="NCBI Taxonomy" id="570281"/>
    <lineage>
        <taxon>Bacteria</taxon>
        <taxon>Pseudomonadati</taxon>
        <taxon>Pseudomonadota</taxon>
        <taxon>Gammaproteobacteria</taxon>
        <taxon>Cellvibrionales</taxon>
        <taxon>Cellvibrionaceae</taxon>
        <taxon>Pseudoteredinibacter</taxon>
    </lineage>
</organism>
<accession>A0A7X0JRN8</accession>
<keyword evidence="3" id="KW-1185">Reference proteome</keyword>
<dbReference type="InParanoid" id="A0A7X0JRN8"/>